<reference evidence="3 4" key="1">
    <citation type="submission" date="2020-07" db="EMBL/GenBank/DDBJ databases">
        <title>Genomic Encyclopedia of Type Strains, Phase IV (KMG-IV): sequencing the most valuable type-strain genomes for metagenomic binning, comparative biology and taxonomic classification.</title>
        <authorList>
            <person name="Goeker M."/>
        </authorList>
    </citation>
    <scope>NUCLEOTIDE SEQUENCE [LARGE SCALE GENOMIC DNA]</scope>
    <source>
        <strain evidence="3 4">DSM 45533</strain>
    </source>
</reference>
<feature type="chain" id="PRO_5031427333" description="GerMN domain-containing protein" evidence="2">
    <location>
        <begin position="24"/>
        <end position="174"/>
    </location>
</feature>
<proteinExistence type="predicted"/>
<evidence type="ECO:0000256" key="1">
    <source>
        <dbReference type="SAM" id="MobiDB-lite"/>
    </source>
</evidence>
<keyword evidence="4" id="KW-1185">Reference proteome</keyword>
<dbReference type="PROSITE" id="PS51257">
    <property type="entry name" value="PROKAR_LIPOPROTEIN"/>
    <property type="match status" value="1"/>
</dbReference>
<dbReference type="AlphaFoldDB" id="A0A7W0CQW6"/>
<gene>
    <name evidence="3" type="ORF">HNR30_007052</name>
</gene>
<dbReference type="RefSeq" id="WP_181614380.1">
    <property type="nucleotide sequence ID" value="NZ_BAABAM010000011.1"/>
</dbReference>
<feature type="signal peptide" evidence="2">
    <location>
        <begin position="1"/>
        <end position="23"/>
    </location>
</feature>
<dbReference type="EMBL" id="JACDUR010000007">
    <property type="protein sequence ID" value="MBA2895666.1"/>
    <property type="molecule type" value="Genomic_DNA"/>
</dbReference>
<comment type="caution">
    <text evidence="3">The sequence shown here is derived from an EMBL/GenBank/DDBJ whole genome shotgun (WGS) entry which is preliminary data.</text>
</comment>
<evidence type="ECO:0000256" key="2">
    <source>
        <dbReference type="SAM" id="SignalP"/>
    </source>
</evidence>
<organism evidence="3 4">
    <name type="scientific">Nonomuraea soli</name>
    <dbReference type="NCBI Taxonomy" id="1032476"/>
    <lineage>
        <taxon>Bacteria</taxon>
        <taxon>Bacillati</taxon>
        <taxon>Actinomycetota</taxon>
        <taxon>Actinomycetes</taxon>
        <taxon>Streptosporangiales</taxon>
        <taxon>Streptosporangiaceae</taxon>
        <taxon>Nonomuraea</taxon>
    </lineage>
</organism>
<accession>A0A7W0CQW6</accession>
<keyword evidence="2" id="KW-0732">Signal</keyword>
<name>A0A7W0CQW6_9ACTN</name>
<evidence type="ECO:0008006" key="5">
    <source>
        <dbReference type="Google" id="ProtNLM"/>
    </source>
</evidence>
<evidence type="ECO:0000313" key="4">
    <source>
        <dbReference type="Proteomes" id="UP000530928"/>
    </source>
</evidence>
<feature type="region of interest" description="Disordered" evidence="1">
    <location>
        <begin position="89"/>
        <end position="108"/>
    </location>
</feature>
<sequence length="174" mass="18994">MRRRILALAATATLLAGCGIAPSDVTETGIPAPVAAIPSPKNFLVLYKGSKPYRAPIRLRDPDYDSLLTQLFADRRKGTNTALQDLTFEGSRTTPRNDGGVSPRVEEERPTTLEVYISGGRLTEAATTQIVCTAIRNYDSFLLRVEIKREADDGITVTSEGTYECATDLKATRE</sequence>
<dbReference type="Proteomes" id="UP000530928">
    <property type="component" value="Unassembled WGS sequence"/>
</dbReference>
<evidence type="ECO:0000313" key="3">
    <source>
        <dbReference type="EMBL" id="MBA2895666.1"/>
    </source>
</evidence>
<protein>
    <recommendedName>
        <fullName evidence="5">GerMN domain-containing protein</fullName>
    </recommendedName>
</protein>